<dbReference type="AlphaFoldDB" id="A0A371YJ58"/>
<dbReference type="Proteomes" id="UP001595455">
    <property type="component" value="Unassembled WGS sequence"/>
</dbReference>
<dbReference type="InterPro" id="IPR006481">
    <property type="entry name" value="Phage_lambda_GpS_holin"/>
</dbReference>
<gene>
    <name evidence="2" type="ORF">ACFODO_19300</name>
    <name evidence="3" type="ORF">C9E89_022175</name>
</gene>
<dbReference type="Pfam" id="PF05106">
    <property type="entry name" value="Phage_holin_3_1"/>
    <property type="match status" value="1"/>
</dbReference>
<reference evidence="2" key="4">
    <citation type="submission" date="2024-09" db="EMBL/GenBank/DDBJ databases">
        <authorList>
            <person name="Sun Q."/>
            <person name="Mori K."/>
        </authorList>
    </citation>
    <scope>NUCLEOTIDE SEQUENCE</scope>
    <source>
        <strain evidence="2">KCTC 62575</strain>
    </source>
</reference>
<dbReference type="EMBL" id="JBHRSF010000124">
    <property type="protein sequence ID" value="MFC2997350.1"/>
    <property type="molecule type" value="Genomic_DNA"/>
</dbReference>
<evidence type="ECO:0000313" key="2">
    <source>
        <dbReference type="EMBL" id="MFC2997350.1"/>
    </source>
</evidence>
<keyword evidence="5" id="KW-1185">Reference proteome</keyword>
<proteinExistence type="predicted"/>
<comment type="caution">
    <text evidence="3">The sequence shown here is derived from an EMBL/GenBank/DDBJ whole genome shotgun (WGS) entry which is preliminary data.</text>
</comment>
<dbReference type="RefSeq" id="WP_171405207.1">
    <property type="nucleotide sequence ID" value="NZ_JBHRSF010000124.1"/>
</dbReference>
<evidence type="ECO:0000313" key="3">
    <source>
        <dbReference type="EMBL" id="RFC81384.1"/>
    </source>
</evidence>
<feature type="non-terminal residue" evidence="3">
    <location>
        <position position="52"/>
    </location>
</feature>
<keyword evidence="1" id="KW-1133">Transmembrane helix</keyword>
<evidence type="ECO:0000256" key="1">
    <source>
        <dbReference type="SAM" id="Phobius"/>
    </source>
</evidence>
<dbReference type="EMBL" id="PYIX02000118">
    <property type="protein sequence ID" value="RFC81384.1"/>
    <property type="molecule type" value="Genomic_DNA"/>
</dbReference>
<evidence type="ECO:0000313" key="5">
    <source>
        <dbReference type="Proteomes" id="UP001595455"/>
    </source>
</evidence>
<protein>
    <submittedName>
        <fullName evidence="2 3">Holin</fullName>
    </submittedName>
</protein>
<accession>A0A371YJ58</accession>
<keyword evidence="1" id="KW-0472">Membrane</keyword>
<reference evidence="3 4" key="2">
    <citation type="submission" date="2018-08" db="EMBL/GenBank/DDBJ databases">
        <title>The draft genome of Acinetobacter sichuanensis strain WCHAc060041.</title>
        <authorList>
            <person name="Qin J."/>
            <person name="Feng Y."/>
            <person name="Zong Z."/>
        </authorList>
    </citation>
    <scope>NUCLEOTIDE SEQUENCE [LARGE SCALE GENOMIC DNA]</scope>
    <source>
        <strain evidence="3 4">WCHAc060041</strain>
    </source>
</reference>
<dbReference type="Proteomes" id="UP000240957">
    <property type="component" value="Unassembled WGS sequence"/>
</dbReference>
<keyword evidence="1" id="KW-0812">Transmembrane</keyword>
<reference evidence="5" key="3">
    <citation type="journal article" date="2019" name="Int. J. Syst. Evol. Microbiol.">
        <title>The Global Catalogue of Microorganisms (GCM) 10K type strain sequencing project: providing services to taxonomists for standard genome sequencing and annotation.</title>
        <authorList>
            <consortium name="The Broad Institute Genomics Platform"/>
            <consortium name="The Broad Institute Genome Sequencing Center for Infectious Disease"/>
            <person name="Wu L."/>
            <person name="Ma J."/>
        </authorList>
    </citation>
    <scope>NUCLEOTIDE SEQUENCE [LARGE SCALE GENOMIC DNA]</scope>
    <source>
        <strain evidence="5">KCTC 62575</strain>
    </source>
</reference>
<organism evidence="3 4">
    <name type="scientific">Acinetobacter sichuanensis</name>
    <dbReference type="NCBI Taxonomy" id="2136183"/>
    <lineage>
        <taxon>Bacteria</taxon>
        <taxon>Pseudomonadati</taxon>
        <taxon>Pseudomonadota</taxon>
        <taxon>Gammaproteobacteria</taxon>
        <taxon>Moraxellales</taxon>
        <taxon>Moraxellaceae</taxon>
        <taxon>Acinetobacter</taxon>
    </lineage>
</organism>
<reference evidence="2" key="1">
    <citation type="journal article" date="2014" name="Int. J. Syst. Evol. Microbiol.">
        <title>Complete genome of a new Firmicutes species belonging to the dominant human colonic microbiota ('Ruminococcus bicirculans') reveals two chromosomes and a selective capacity to utilize plant glucans.</title>
        <authorList>
            <consortium name="NISC Comparative Sequencing Program"/>
            <person name="Wegmann U."/>
            <person name="Louis P."/>
            <person name="Goesmann A."/>
            <person name="Henrissat B."/>
            <person name="Duncan S.H."/>
            <person name="Flint H.J."/>
        </authorList>
    </citation>
    <scope>NUCLEOTIDE SEQUENCE</scope>
    <source>
        <strain evidence="2">KCTC 62575</strain>
    </source>
</reference>
<evidence type="ECO:0000313" key="4">
    <source>
        <dbReference type="Proteomes" id="UP000240957"/>
    </source>
</evidence>
<name>A0A371YJ58_9GAMM</name>
<feature type="transmembrane region" description="Helical" evidence="1">
    <location>
        <begin position="12"/>
        <end position="31"/>
    </location>
</feature>
<sequence>MDDFTKQVAEIVGPFYTAIASFVMAFLMAFFRTAKKHGKADWLESLMCGLFA</sequence>